<dbReference type="GO" id="GO:0005886">
    <property type="term" value="C:plasma membrane"/>
    <property type="evidence" value="ECO:0007669"/>
    <property type="project" value="UniProtKB-SubCell"/>
</dbReference>
<evidence type="ECO:0008006" key="9">
    <source>
        <dbReference type="Google" id="ProtNLM"/>
    </source>
</evidence>
<feature type="transmembrane region" description="Helical" evidence="6">
    <location>
        <begin position="33"/>
        <end position="53"/>
    </location>
</feature>
<dbReference type="Pfam" id="PF01810">
    <property type="entry name" value="LysE"/>
    <property type="match status" value="1"/>
</dbReference>
<keyword evidence="5 6" id="KW-0472">Membrane</keyword>
<keyword evidence="2" id="KW-1003">Cell membrane</keyword>
<evidence type="ECO:0000313" key="7">
    <source>
        <dbReference type="EMBL" id="SEF09105.1"/>
    </source>
</evidence>
<evidence type="ECO:0000256" key="4">
    <source>
        <dbReference type="ARBA" id="ARBA00022989"/>
    </source>
</evidence>
<gene>
    <name evidence="7" type="ORF">SAMN04490198_5314</name>
</gene>
<dbReference type="InterPro" id="IPR001123">
    <property type="entry name" value="LeuE-type"/>
</dbReference>
<name>A0A1H5P5G1_9PSED</name>
<keyword evidence="4 6" id="KW-1133">Transmembrane helix</keyword>
<reference evidence="7 8" key="1">
    <citation type="submission" date="2016-10" db="EMBL/GenBank/DDBJ databases">
        <authorList>
            <person name="de Groot N.N."/>
        </authorList>
    </citation>
    <scope>NUCLEOTIDE SEQUENCE [LARGE SCALE GENOMIC DNA]</scope>
    <source>
        <strain evidence="7 8">BS3265</strain>
    </source>
</reference>
<keyword evidence="3 6" id="KW-0812">Transmembrane</keyword>
<evidence type="ECO:0000256" key="6">
    <source>
        <dbReference type="SAM" id="Phobius"/>
    </source>
</evidence>
<evidence type="ECO:0000256" key="5">
    <source>
        <dbReference type="ARBA" id="ARBA00023136"/>
    </source>
</evidence>
<sequence length="111" mass="12057">MDIFLYAFSVMYSPGPVNFMGLNAGLTGQFRRSTGFFAGVGCAMLVLFVLFGYTGEAIISHAALPYICLVGGVYTLYLAYQCGPGGLCLFHVFRVLQASECNVRRTCVCLK</sequence>
<evidence type="ECO:0000256" key="2">
    <source>
        <dbReference type="ARBA" id="ARBA00022475"/>
    </source>
</evidence>
<proteinExistence type="predicted"/>
<dbReference type="AlphaFoldDB" id="A0A1H5P5G1"/>
<evidence type="ECO:0000313" key="8">
    <source>
        <dbReference type="Proteomes" id="UP000199129"/>
    </source>
</evidence>
<dbReference type="GO" id="GO:0006865">
    <property type="term" value="P:amino acid transport"/>
    <property type="evidence" value="ECO:0007669"/>
    <property type="project" value="InterPro"/>
</dbReference>
<evidence type="ECO:0000256" key="3">
    <source>
        <dbReference type="ARBA" id="ARBA00022692"/>
    </source>
</evidence>
<evidence type="ECO:0000256" key="1">
    <source>
        <dbReference type="ARBA" id="ARBA00004651"/>
    </source>
</evidence>
<comment type="subcellular location">
    <subcellularLocation>
        <location evidence="1">Cell membrane</location>
        <topology evidence="1">Multi-pass membrane protein</topology>
    </subcellularLocation>
</comment>
<feature type="transmembrane region" description="Helical" evidence="6">
    <location>
        <begin position="6"/>
        <end position="26"/>
    </location>
</feature>
<dbReference type="EMBL" id="FNUA01000002">
    <property type="protein sequence ID" value="SEF09105.1"/>
    <property type="molecule type" value="Genomic_DNA"/>
</dbReference>
<organism evidence="7 8">
    <name type="scientific">Pseudomonas palleroniana</name>
    <dbReference type="NCBI Taxonomy" id="191390"/>
    <lineage>
        <taxon>Bacteria</taxon>
        <taxon>Pseudomonadati</taxon>
        <taxon>Pseudomonadota</taxon>
        <taxon>Gammaproteobacteria</taxon>
        <taxon>Pseudomonadales</taxon>
        <taxon>Pseudomonadaceae</taxon>
        <taxon>Pseudomonas</taxon>
    </lineage>
</organism>
<accession>A0A1H5P5G1</accession>
<protein>
    <recommendedName>
        <fullName evidence="9">Lysine transporter LysE</fullName>
    </recommendedName>
</protein>
<dbReference type="Proteomes" id="UP000199129">
    <property type="component" value="Unassembled WGS sequence"/>
</dbReference>